<dbReference type="EMBL" id="JAQQWL010000016">
    <property type="protein sequence ID" value="KAK8038087.1"/>
    <property type="molecule type" value="Genomic_DNA"/>
</dbReference>
<feature type="region of interest" description="Disordered" evidence="1">
    <location>
        <begin position="109"/>
        <end position="130"/>
    </location>
</feature>
<sequence>MDVPQEMLLPDHGVPGSEGQSDTNMTDNNDQEISDSTSESEESLGSDSESVSSSDSGADAGLTSEEAADHQAPEVILTTPIDEMYENLINEIESDVKTLTKLPERPRHFLRSPTLSTPTSGNAKLKTPGPLKAKGFRVEKVLSKKKGKKSERVLRAIQAKAEALHTDPNSDTDETQSPALECQDEWAVVQRASRLMNPESIQKRPRLVFWTDGSCESRPYYKPVFASSVTSNGFLEATSQTQLYVHVPVSDASGPYLQSPDASGGEEVLPSVYILTDWAEGLTWIKRHIDDNLGALGVLVRLCWVPGHVGLEGNACADELAKAAKRCLAIDLPRPRNLNEPFEAFLISPGKNIIVVGGCSPDGSYDSSDWEDFDRLFNPTPNEEASVPGDESFDFGGWARIDKILDEVAPPRTSSELKSLTIEGSDEMCE</sequence>
<evidence type="ECO:0000313" key="3">
    <source>
        <dbReference type="Proteomes" id="UP001480595"/>
    </source>
</evidence>
<organism evidence="2 3">
    <name type="scientific">Apiospora phragmitis</name>
    <dbReference type="NCBI Taxonomy" id="2905665"/>
    <lineage>
        <taxon>Eukaryota</taxon>
        <taxon>Fungi</taxon>
        <taxon>Dikarya</taxon>
        <taxon>Ascomycota</taxon>
        <taxon>Pezizomycotina</taxon>
        <taxon>Sordariomycetes</taxon>
        <taxon>Xylariomycetidae</taxon>
        <taxon>Amphisphaeriales</taxon>
        <taxon>Apiosporaceae</taxon>
        <taxon>Apiospora</taxon>
    </lineage>
</organism>
<keyword evidence="3" id="KW-1185">Reference proteome</keyword>
<comment type="caution">
    <text evidence="2">The sequence shown here is derived from an EMBL/GenBank/DDBJ whole genome shotgun (WGS) entry which is preliminary data.</text>
</comment>
<dbReference type="GeneID" id="92099326"/>
<feature type="region of interest" description="Disordered" evidence="1">
    <location>
        <begin position="1"/>
        <end position="74"/>
    </location>
</feature>
<feature type="compositionally biased region" description="Polar residues" evidence="1">
    <location>
        <begin position="18"/>
        <end position="28"/>
    </location>
</feature>
<dbReference type="Proteomes" id="UP001480595">
    <property type="component" value="Unassembled WGS sequence"/>
</dbReference>
<dbReference type="InterPro" id="IPR036397">
    <property type="entry name" value="RNaseH_sf"/>
</dbReference>
<dbReference type="Gene3D" id="3.30.420.10">
    <property type="entry name" value="Ribonuclease H-like superfamily/Ribonuclease H"/>
    <property type="match status" value="1"/>
</dbReference>
<evidence type="ECO:0000256" key="1">
    <source>
        <dbReference type="SAM" id="MobiDB-lite"/>
    </source>
</evidence>
<dbReference type="SUPFAM" id="SSF53098">
    <property type="entry name" value="Ribonuclease H-like"/>
    <property type="match status" value="1"/>
</dbReference>
<gene>
    <name evidence="2" type="ORF">PG994_014854</name>
</gene>
<protein>
    <recommendedName>
        <fullName evidence="4">RNase H type-1 domain-containing protein</fullName>
    </recommendedName>
</protein>
<dbReference type="InterPro" id="IPR012337">
    <property type="entry name" value="RNaseH-like_sf"/>
</dbReference>
<dbReference type="RefSeq" id="XP_066707939.1">
    <property type="nucleotide sequence ID" value="XM_066866263.1"/>
</dbReference>
<feature type="compositionally biased region" description="Polar residues" evidence="1">
    <location>
        <begin position="113"/>
        <end position="122"/>
    </location>
</feature>
<evidence type="ECO:0000313" key="2">
    <source>
        <dbReference type="EMBL" id="KAK8038087.1"/>
    </source>
</evidence>
<name>A0ABR1SUT1_9PEZI</name>
<evidence type="ECO:0008006" key="4">
    <source>
        <dbReference type="Google" id="ProtNLM"/>
    </source>
</evidence>
<accession>A0ABR1SUT1</accession>
<proteinExistence type="predicted"/>
<feature type="compositionally biased region" description="Acidic residues" evidence="1">
    <location>
        <begin position="29"/>
        <end position="44"/>
    </location>
</feature>
<feature type="compositionally biased region" description="Low complexity" evidence="1">
    <location>
        <begin position="45"/>
        <end position="64"/>
    </location>
</feature>
<reference evidence="2 3" key="1">
    <citation type="submission" date="2023-01" db="EMBL/GenBank/DDBJ databases">
        <title>Analysis of 21 Apiospora genomes using comparative genomics revels a genus with tremendous synthesis potential of carbohydrate active enzymes and secondary metabolites.</title>
        <authorList>
            <person name="Sorensen T."/>
        </authorList>
    </citation>
    <scope>NUCLEOTIDE SEQUENCE [LARGE SCALE GENOMIC DNA]</scope>
    <source>
        <strain evidence="2 3">CBS 135458</strain>
    </source>
</reference>